<keyword evidence="1" id="KW-0732">Signal</keyword>
<dbReference type="AlphaFoldDB" id="A0A383UMZ2"/>
<feature type="signal peptide" evidence="1">
    <location>
        <begin position="1"/>
        <end position="24"/>
    </location>
</feature>
<reference evidence="2 3" key="1">
    <citation type="submission" date="2017-11" db="EMBL/GenBank/DDBJ databases">
        <authorList>
            <person name="Kracher B."/>
        </authorList>
    </citation>
    <scope>NUCLEOTIDE SEQUENCE [LARGE SCALE GENOMIC DNA]</scope>
    <source>
        <strain evidence="2 3">RACE1</strain>
    </source>
</reference>
<gene>
    <name evidence="2" type="ORF">BLGHR1_11385</name>
</gene>
<dbReference type="EMBL" id="UNSH01000021">
    <property type="protein sequence ID" value="SZF00642.1"/>
    <property type="molecule type" value="Genomic_DNA"/>
</dbReference>
<protein>
    <recommendedName>
        <fullName evidence="4">Candidate secreted effector protein</fullName>
    </recommendedName>
</protein>
<dbReference type="VEuPathDB" id="FungiDB:BLGHR1_11385"/>
<dbReference type="Proteomes" id="UP000275772">
    <property type="component" value="Unassembled WGS sequence"/>
</dbReference>
<sequence>MKFFSSASTAALTCLLSLVPVAHGEPYFKCTQNTIFTMAELQRDKVYFLETNAKHGDPLGPNGEAYPTHRYSMIPNRGYTTTYLFQLVDEAPTFRVFEKQSREFYPCNLIEN</sequence>
<evidence type="ECO:0000313" key="3">
    <source>
        <dbReference type="Proteomes" id="UP000275772"/>
    </source>
</evidence>
<feature type="chain" id="PRO_5016698333" description="Candidate secreted effector protein" evidence="1">
    <location>
        <begin position="25"/>
        <end position="112"/>
    </location>
</feature>
<evidence type="ECO:0000313" key="2">
    <source>
        <dbReference type="EMBL" id="SZF00642.1"/>
    </source>
</evidence>
<accession>A0A383UMZ2</accession>
<organism evidence="2 3">
    <name type="scientific">Blumeria hordei</name>
    <name type="common">Barley powdery mildew</name>
    <name type="synonym">Blumeria graminis f. sp. hordei</name>
    <dbReference type="NCBI Taxonomy" id="2867405"/>
    <lineage>
        <taxon>Eukaryota</taxon>
        <taxon>Fungi</taxon>
        <taxon>Dikarya</taxon>
        <taxon>Ascomycota</taxon>
        <taxon>Pezizomycotina</taxon>
        <taxon>Leotiomycetes</taxon>
        <taxon>Erysiphales</taxon>
        <taxon>Erysiphaceae</taxon>
        <taxon>Blumeria</taxon>
    </lineage>
</organism>
<name>A0A383UMZ2_BLUHO</name>
<evidence type="ECO:0008006" key="4">
    <source>
        <dbReference type="Google" id="ProtNLM"/>
    </source>
</evidence>
<proteinExistence type="predicted"/>
<evidence type="ECO:0000256" key="1">
    <source>
        <dbReference type="SAM" id="SignalP"/>
    </source>
</evidence>